<keyword evidence="8" id="KW-0813">Transport</keyword>
<evidence type="ECO:0000256" key="13">
    <source>
        <dbReference type="ARBA" id="ARBA00022723"/>
    </source>
</evidence>
<evidence type="ECO:0000256" key="1">
    <source>
        <dbReference type="ARBA" id="ARBA00001974"/>
    </source>
</evidence>
<evidence type="ECO:0000256" key="7">
    <source>
        <dbReference type="ARBA" id="ARBA00019729"/>
    </source>
</evidence>
<evidence type="ECO:0000256" key="16">
    <source>
        <dbReference type="ARBA" id="ARBA00023004"/>
    </source>
</evidence>
<organism evidence="29 30">
    <name type="scientific">Roseisalinus antarcticus</name>
    <dbReference type="NCBI Taxonomy" id="254357"/>
    <lineage>
        <taxon>Bacteria</taxon>
        <taxon>Pseudomonadati</taxon>
        <taxon>Pseudomonadota</taxon>
        <taxon>Alphaproteobacteria</taxon>
        <taxon>Rhodobacterales</taxon>
        <taxon>Roseobacteraceae</taxon>
        <taxon>Roseisalinus</taxon>
    </lineage>
</organism>
<dbReference type="GO" id="GO:0051537">
    <property type="term" value="F:2 iron, 2 sulfur cluster binding"/>
    <property type="evidence" value="ECO:0007669"/>
    <property type="project" value="UniProtKB-KW"/>
</dbReference>
<evidence type="ECO:0000256" key="14">
    <source>
        <dbReference type="ARBA" id="ARBA00022827"/>
    </source>
</evidence>
<evidence type="ECO:0000256" key="21">
    <source>
        <dbReference type="ARBA" id="ARBA00023075"/>
    </source>
</evidence>
<evidence type="ECO:0000256" key="12">
    <source>
        <dbReference type="ARBA" id="ARBA00022714"/>
    </source>
</evidence>
<dbReference type="InterPro" id="IPR017938">
    <property type="entry name" value="Riboflavin_synthase-like_b-brl"/>
</dbReference>
<dbReference type="EC" id="7.2.1.1" evidence="6"/>
<dbReference type="Pfam" id="PF00111">
    <property type="entry name" value="Fer2"/>
    <property type="match status" value="1"/>
</dbReference>
<dbReference type="InterPro" id="IPR010205">
    <property type="entry name" value="NqrF"/>
</dbReference>
<dbReference type="SUPFAM" id="SSF52343">
    <property type="entry name" value="Ferredoxin reductase-like, C-terminal NADP-linked domain"/>
    <property type="match status" value="1"/>
</dbReference>
<dbReference type="EMBL" id="FWFZ01000003">
    <property type="protein sequence ID" value="SLN26008.1"/>
    <property type="molecule type" value="Genomic_DNA"/>
</dbReference>
<evidence type="ECO:0000256" key="2">
    <source>
        <dbReference type="ARBA" id="ARBA00002972"/>
    </source>
</evidence>
<evidence type="ECO:0000256" key="4">
    <source>
        <dbReference type="ARBA" id="ARBA00005570"/>
    </source>
</evidence>
<comment type="subunit">
    <text evidence="5">Composed of six subunits; NqrA, NqrB, NqrC, NqrD, NqrE and NqrF.</text>
</comment>
<keyword evidence="15" id="KW-1278">Translocase</keyword>
<comment type="cofactor">
    <cofactor evidence="1">
        <name>FAD</name>
        <dbReference type="ChEBI" id="CHEBI:57692"/>
    </cofactor>
</comment>
<evidence type="ECO:0000256" key="11">
    <source>
        <dbReference type="ARBA" id="ARBA00022630"/>
    </source>
</evidence>
<keyword evidence="29" id="KW-0560">Oxidoreductase</keyword>
<accession>A0A1Y5RWD7</accession>
<keyword evidence="12" id="KW-0001">2Fe-2S</keyword>
<evidence type="ECO:0000256" key="10">
    <source>
        <dbReference type="ARBA" id="ARBA00022519"/>
    </source>
</evidence>
<name>A0A1Y5RWD7_9RHOB</name>
<dbReference type="InterPro" id="IPR012675">
    <property type="entry name" value="Beta-grasp_dom_sf"/>
</dbReference>
<evidence type="ECO:0000256" key="23">
    <source>
        <dbReference type="ARBA" id="ARBA00023201"/>
    </source>
</evidence>
<dbReference type="SUPFAM" id="SSF54292">
    <property type="entry name" value="2Fe-2S ferredoxin-like"/>
    <property type="match status" value="1"/>
</dbReference>
<sequence>MTEIALASLAVALLVLGLTLGLLAARRRLVPQGAVDVAVNETTHLTAARGDRLLGVLHGGGIGIPAACGGSGTCGLCRVTVTGAGAGEPQATERGILSAHERREHVRLACQTSLRGDCAVTVPQEVLAAGGGFTCHVASTRMLAPLIRELVLELPEGQPFDYHAGQYMQLTAPAYDLDLGRIAPGDGFGEVWRNARWDRLSVASAAPVTRAYSVANRPEDARVAVFNIRLAVPPAGREEDVPPGVVSSWLFSVQPGDPVAASGPFGDFRVQPTRREMVFIGGGVGMAPLRAMIHEQLGAGTTRRIRYFYGARSAADLFYTEAFDALAAAHPNFSFTPALSNPAPGDRWTGAIGFIHETVRREMQNHPAPEDCEYYLCGPPIMISAVLATLERLGVEPGAIYNDDFGV</sequence>
<dbReference type="Gene3D" id="3.40.50.80">
    <property type="entry name" value="Nucleotide-binding domain of ferredoxin-NADP reductase (FNR) module"/>
    <property type="match status" value="1"/>
</dbReference>
<evidence type="ECO:0000256" key="5">
    <source>
        <dbReference type="ARBA" id="ARBA00011309"/>
    </source>
</evidence>
<reference evidence="29 30" key="1">
    <citation type="submission" date="2017-03" db="EMBL/GenBank/DDBJ databases">
        <authorList>
            <person name="Afonso C.L."/>
            <person name="Miller P.J."/>
            <person name="Scott M.A."/>
            <person name="Spackman E."/>
            <person name="Goraichik I."/>
            <person name="Dimitrov K.M."/>
            <person name="Suarez D.L."/>
            <person name="Swayne D.E."/>
        </authorList>
    </citation>
    <scope>NUCLEOTIDE SEQUENCE [LARGE SCALE GENOMIC DNA]</scope>
    <source>
        <strain evidence="29 30">CECT 7023</strain>
    </source>
</reference>
<evidence type="ECO:0000256" key="8">
    <source>
        <dbReference type="ARBA" id="ARBA00022448"/>
    </source>
</evidence>
<evidence type="ECO:0000256" key="6">
    <source>
        <dbReference type="ARBA" id="ARBA00013099"/>
    </source>
</evidence>
<dbReference type="CDD" id="cd06188">
    <property type="entry name" value="NADH_quinone_reductase"/>
    <property type="match status" value="1"/>
</dbReference>
<evidence type="ECO:0000256" key="15">
    <source>
        <dbReference type="ARBA" id="ARBA00022967"/>
    </source>
</evidence>
<keyword evidence="11" id="KW-0285">Flavoprotein</keyword>
<dbReference type="PROSITE" id="PS51085">
    <property type="entry name" value="2FE2S_FER_2"/>
    <property type="match status" value="1"/>
</dbReference>
<dbReference type="InterPro" id="IPR036010">
    <property type="entry name" value="2Fe-2S_ferredoxin-like_sf"/>
</dbReference>
<keyword evidence="13" id="KW-0479">Metal-binding</keyword>
<keyword evidence="14" id="KW-0274">FAD</keyword>
<dbReference type="InterPro" id="IPR017927">
    <property type="entry name" value="FAD-bd_FR_type"/>
</dbReference>
<comment type="function">
    <text evidence="2">NQR complex catalyzes the reduction of ubiquinone-1 to ubiquinol by two successive reactions, coupled with the transport of Na(+) ions from the cytoplasm to the periplasm. The first step is catalyzed by NqrF, which accepts electrons from NADH and reduces ubiquinone-1 to ubisemiquinone by a one-electron transfer pathway.</text>
</comment>
<evidence type="ECO:0000256" key="22">
    <source>
        <dbReference type="ARBA" id="ARBA00023136"/>
    </source>
</evidence>
<proteinExistence type="inferred from homology"/>
<keyword evidence="19" id="KW-0915">Sodium</keyword>
<dbReference type="InterPro" id="IPR001041">
    <property type="entry name" value="2Fe-2S_ferredoxin-type"/>
</dbReference>
<keyword evidence="17" id="KW-0411">Iron-sulfur</keyword>
<dbReference type="RefSeq" id="WP_085877730.1">
    <property type="nucleotide sequence ID" value="NZ_FWFZ01000003.1"/>
</dbReference>
<dbReference type="GO" id="GO:0005886">
    <property type="term" value="C:plasma membrane"/>
    <property type="evidence" value="ECO:0007669"/>
    <property type="project" value="UniProtKB-SubCell"/>
</dbReference>
<evidence type="ECO:0000256" key="17">
    <source>
        <dbReference type="ARBA" id="ARBA00023014"/>
    </source>
</evidence>
<dbReference type="AlphaFoldDB" id="A0A1Y5RWD7"/>
<keyword evidence="23" id="KW-0739">Sodium transport</keyword>
<keyword evidence="22" id="KW-0472">Membrane</keyword>
<dbReference type="Proteomes" id="UP000193900">
    <property type="component" value="Unassembled WGS sequence"/>
</dbReference>
<dbReference type="OrthoDB" id="9806195at2"/>
<dbReference type="GO" id="GO:0006814">
    <property type="term" value="P:sodium ion transport"/>
    <property type="evidence" value="ECO:0007669"/>
    <property type="project" value="UniProtKB-KW"/>
</dbReference>
<evidence type="ECO:0000313" key="29">
    <source>
        <dbReference type="EMBL" id="SLN26008.1"/>
    </source>
</evidence>
<evidence type="ECO:0000256" key="19">
    <source>
        <dbReference type="ARBA" id="ARBA00023053"/>
    </source>
</evidence>
<dbReference type="Gene3D" id="2.40.30.10">
    <property type="entry name" value="Translation factors"/>
    <property type="match status" value="1"/>
</dbReference>
<keyword evidence="30" id="KW-1185">Reference proteome</keyword>
<keyword evidence="21" id="KW-0830">Ubiquinone</keyword>
<evidence type="ECO:0000313" key="30">
    <source>
        <dbReference type="Proteomes" id="UP000193900"/>
    </source>
</evidence>
<evidence type="ECO:0000256" key="3">
    <source>
        <dbReference type="ARBA" id="ARBA00004533"/>
    </source>
</evidence>
<evidence type="ECO:0000259" key="27">
    <source>
        <dbReference type="PROSITE" id="PS51085"/>
    </source>
</evidence>
<comment type="similarity">
    <text evidence="4">Belongs to the NqrF family.</text>
</comment>
<dbReference type="PANTHER" id="PTHR43644:SF1">
    <property type="entry name" value="NAD(P)H-FLAVIN REDUCTASE"/>
    <property type="match status" value="1"/>
</dbReference>
<evidence type="ECO:0000256" key="20">
    <source>
        <dbReference type="ARBA" id="ARBA00023065"/>
    </source>
</evidence>
<dbReference type="Pfam" id="PF00175">
    <property type="entry name" value="NAD_binding_1"/>
    <property type="match status" value="1"/>
</dbReference>
<dbReference type="InterPro" id="IPR039261">
    <property type="entry name" value="FNR_nucleotide-bd"/>
</dbReference>
<dbReference type="Gene3D" id="3.10.20.30">
    <property type="match status" value="1"/>
</dbReference>
<dbReference type="PROSITE" id="PS51384">
    <property type="entry name" value="FAD_FR"/>
    <property type="match status" value="1"/>
</dbReference>
<feature type="domain" description="2Fe-2S ferredoxin-type" evidence="27">
    <location>
        <begin position="33"/>
        <end position="126"/>
    </location>
</feature>
<keyword evidence="20" id="KW-0406">Ion transport</keyword>
<evidence type="ECO:0000256" key="9">
    <source>
        <dbReference type="ARBA" id="ARBA00022475"/>
    </source>
</evidence>
<dbReference type="GO" id="GO:0016655">
    <property type="term" value="F:oxidoreductase activity, acting on NAD(P)H, quinone or similar compound as acceptor"/>
    <property type="evidence" value="ECO:0007669"/>
    <property type="project" value="InterPro"/>
</dbReference>
<evidence type="ECO:0000256" key="24">
    <source>
        <dbReference type="ARBA" id="ARBA00030032"/>
    </source>
</evidence>
<comment type="subcellular location">
    <subcellularLocation>
        <location evidence="3">Cell inner membrane</location>
    </subcellularLocation>
</comment>
<keyword evidence="9" id="KW-1003">Cell membrane</keyword>
<comment type="catalytic activity">
    <reaction evidence="26">
        <text>a ubiquinone + n Na(+)(in) + NADH + H(+) = a ubiquinol + n Na(+)(out) + NAD(+)</text>
        <dbReference type="Rhea" id="RHEA:47748"/>
        <dbReference type="Rhea" id="RHEA-COMP:9565"/>
        <dbReference type="Rhea" id="RHEA-COMP:9566"/>
        <dbReference type="ChEBI" id="CHEBI:15378"/>
        <dbReference type="ChEBI" id="CHEBI:16389"/>
        <dbReference type="ChEBI" id="CHEBI:17976"/>
        <dbReference type="ChEBI" id="CHEBI:29101"/>
        <dbReference type="ChEBI" id="CHEBI:57540"/>
        <dbReference type="ChEBI" id="CHEBI:57945"/>
        <dbReference type="EC" id="7.2.1.1"/>
    </reaction>
</comment>
<evidence type="ECO:0000256" key="18">
    <source>
        <dbReference type="ARBA" id="ARBA00023027"/>
    </source>
</evidence>
<dbReference type="PANTHER" id="PTHR43644">
    <property type="entry name" value="NA(+)-TRANSLOCATING NADH-QUINONE REDUCTASE SUBUNIT"/>
    <property type="match status" value="1"/>
</dbReference>
<keyword evidence="10" id="KW-0997">Cell inner membrane</keyword>
<dbReference type="NCBIfam" id="TIGR01941">
    <property type="entry name" value="nqrF"/>
    <property type="match status" value="1"/>
</dbReference>
<dbReference type="PRINTS" id="PR00371">
    <property type="entry name" value="FPNCR"/>
</dbReference>
<feature type="domain" description="FAD-binding FR-type" evidence="28">
    <location>
        <begin position="130"/>
        <end position="271"/>
    </location>
</feature>
<keyword evidence="16" id="KW-0408">Iron</keyword>
<dbReference type="InterPro" id="IPR001709">
    <property type="entry name" value="Flavoprot_Pyr_Nucl_cyt_Rdtase"/>
</dbReference>
<evidence type="ECO:0000256" key="26">
    <source>
        <dbReference type="ARBA" id="ARBA00048891"/>
    </source>
</evidence>
<dbReference type="GO" id="GO:0046872">
    <property type="term" value="F:metal ion binding"/>
    <property type="evidence" value="ECO:0007669"/>
    <property type="project" value="UniProtKB-KW"/>
</dbReference>
<dbReference type="CDD" id="cd00207">
    <property type="entry name" value="fer2"/>
    <property type="match status" value="1"/>
</dbReference>
<dbReference type="SUPFAM" id="SSF63380">
    <property type="entry name" value="Riboflavin synthase domain-like"/>
    <property type="match status" value="1"/>
</dbReference>
<dbReference type="InterPro" id="IPR001433">
    <property type="entry name" value="OxRdtase_FAD/NAD-bd"/>
</dbReference>
<gene>
    <name evidence="29" type="primary">nqrF</name>
    <name evidence="29" type="ORF">ROA7023_00810</name>
</gene>
<evidence type="ECO:0000256" key="25">
    <source>
        <dbReference type="ARBA" id="ARBA00030787"/>
    </source>
</evidence>
<evidence type="ECO:0000259" key="28">
    <source>
        <dbReference type="PROSITE" id="PS51384"/>
    </source>
</evidence>
<keyword evidence="18" id="KW-0520">NAD</keyword>
<protein>
    <recommendedName>
        <fullName evidence="7">Na(+)-translocating NADH-quinone reductase subunit F</fullName>
        <ecNumber evidence="6">7.2.1.1</ecNumber>
    </recommendedName>
    <alternativeName>
        <fullName evidence="25">NQR complex subunit F</fullName>
    </alternativeName>
    <alternativeName>
        <fullName evidence="24">NQR-1 subunit F</fullName>
    </alternativeName>
</protein>